<dbReference type="EMBL" id="DSOV01000022">
    <property type="protein sequence ID" value="HEN41911.1"/>
    <property type="molecule type" value="Genomic_DNA"/>
</dbReference>
<evidence type="ECO:0000259" key="3">
    <source>
        <dbReference type="Pfam" id="PF13600"/>
    </source>
</evidence>
<feature type="coiled-coil region" evidence="1">
    <location>
        <begin position="78"/>
        <end position="105"/>
    </location>
</feature>
<keyword evidence="2" id="KW-0732">Signal</keyword>
<dbReference type="Pfam" id="PF13600">
    <property type="entry name" value="DUF4140"/>
    <property type="match status" value="1"/>
</dbReference>
<evidence type="ECO:0000256" key="2">
    <source>
        <dbReference type="SAM" id="SignalP"/>
    </source>
</evidence>
<gene>
    <name evidence="4" type="ORF">ENQ87_05975</name>
</gene>
<organism evidence="4">
    <name type="scientific">Geobacter metallireducens</name>
    <dbReference type="NCBI Taxonomy" id="28232"/>
    <lineage>
        <taxon>Bacteria</taxon>
        <taxon>Pseudomonadati</taxon>
        <taxon>Thermodesulfobacteriota</taxon>
        <taxon>Desulfuromonadia</taxon>
        <taxon>Geobacterales</taxon>
        <taxon>Geobacteraceae</taxon>
        <taxon>Geobacter</taxon>
    </lineage>
</organism>
<feature type="chain" id="PRO_5032472965" description="DUF4140 domain-containing protein" evidence="2">
    <location>
        <begin position="19"/>
        <end position="331"/>
    </location>
</feature>
<feature type="signal peptide" evidence="2">
    <location>
        <begin position="1"/>
        <end position="18"/>
    </location>
</feature>
<name>A0A831TYD5_GEOME</name>
<accession>A0A831TYD5</accession>
<evidence type="ECO:0000256" key="1">
    <source>
        <dbReference type="SAM" id="Coils"/>
    </source>
</evidence>
<evidence type="ECO:0000313" key="4">
    <source>
        <dbReference type="EMBL" id="HEN41911.1"/>
    </source>
</evidence>
<dbReference type="InterPro" id="IPR025554">
    <property type="entry name" value="DUF4140"/>
</dbReference>
<reference evidence="4" key="1">
    <citation type="journal article" date="2020" name="mSystems">
        <title>Genome- and Community-Level Interaction Insights into Carbon Utilization and Element Cycling Functions of Hydrothermarchaeota in Hydrothermal Sediment.</title>
        <authorList>
            <person name="Zhou Z."/>
            <person name="Liu Y."/>
            <person name="Xu W."/>
            <person name="Pan J."/>
            <person name="Luo Z.H."/>
            <person name="Li M."/>
        </authorList>
    </citation>
    <scope>NUCLEOTIDE SEQUENCE [LARGE SCALE GENOMIC DNA]</scope>
    <source>
        <strain evidence="4">SpSt-349</strain>
    </source>
</reference>
<proteinExistence type="predicted"/>
<protein>
    <recommendedName>
        <fullName evidence="3">DUF4140 domain-containing protein</fullName>
    </recommendedName>
</protein>
<dbReference type="AlphaFoldDB" id="A0A831TYD5"/>
<keyword evidence="1" id="KW-0175">Coiled coil</keyword>
<comment type="caution">
    <text evidence="4">The sequence shown here is derived from an EMBL/GenBank/DDBJ whole genome shotgun (WGS) entry which is preliminary data.</text>
</comment>
<sequence length="331" mass="35739">MRVLLAVLLLLSATAAQAAVTRSITYYLDGARVDEETVAVRGYAEIVLPAAALPESLRIRPVGGGSILRVDIQDARANPKHEKELQTLAEHRRRLEDRLRALDTREKIFTAAAKSQSSKTPRKTKANPEPMATIRKGTEFAVAQLEDVYRARRIAEDGIRDVDARISSLKKEADIGRRIVRIWVSGKGRVASSYLLADTAWTPAYDFRLDGKGSVDVTMRALFPRPEKGTSVTVAAAPVSAAGDGSYRVAPGAPFGEVMRFRCPVEGEEAGSLLSERTVFSFANCAPVPLPGGEATVYRLGEYLGKASFAGLQPGLRGEIAVGAAKFATRD</sequence>
<feature type="domain" description="DUF4140" evidence="3">
    <location>
        <begin position="25"/>
        <end position="111"/>
    </location>
</feature>